<dbReference type="OrthoDB" id="414698at2759"/>
<evidence type="ECO:0000313" key="3">
    <source>
        <dbReference type="EMBL" id="KAB8075082.1"/>
    </source>
</evidence>
<dbReference type="Pfam" id="PF03959">
    <property type="entry name" value="FSH1"/>
    <property type="match status" value="1"/>
</dbReference>
<accession>A0A5N5X702</accession>
<dbReference type="Proteomes" id="UP000326565">
    <property type="component" value="Unassembled WGS sequence"/>
</dbReference>
<feature type="domain" description="Serine hydrolase" evidence="2">
    <location>
        <begin position="1"/>
        <end position="204"/>
    </location>
</feature>
<sequence length="222" mass="24578">MRILCLHGAGTNSEIFKIQLGPLIHQLLKEDSTYSFEFVDAEVDCPPAEGIQALSLGPFREWYTWDFVKRVPPRETLTEAIEGVLSIIAEDGPFDGVTGFSQGCAVASSVLAHYSNQHPFEPQTNLFKFAVFICGSRPFTYDGTELLDSSVHGQTIQIPTAHIVGRKDLWYGESLGLYSLCDGRSAKLYDHGQGHLLPVDRKTTAIITDMLRYTASKAFLTC</sequence>
<dbReference type="PANTHER" id="PTHR48070">
    <property type="entry name" value="ESTERASE OVCA2"/>
    <property type="match status" value="1"/>
</dbReference>
<evidence type="ECO:0000259" key="2">
    <source>
        <dbReference type="Pfam" id="PF03959"/>
    </source>
</evidence>
<evidence type="ECO:0000256" key="1">
    <source>
        <dbReference type="ARBA" id="ARBA00022801"/>
    </source>
</evidence>
<name>A0A5N5X702_9EURO</name>
<dbReference type="InterPro" id="IPR050593">
    <property type="entry name" value="LovG"/>
</dbReference>
<dbReference type="GO" id="GO:0005634">
    <property type="term" value="C:nucleus"/>
    <property type="evidence" value="ECO:0007669"/>
    <property type="project" value="TreeGrafter"/>
</dbReference>
<organism evidence="3 4">
    <name type="scientific">Aspergillus leporis</name>
    <dbReference type="NCBI Taxonomy" id="41062"/>
    <lineage>
        <taxon>Eukaryota</taxon>
        <taxon>Fungi</taxon>
        <taxon>Dikarya</taxon>
        <taxon>Ascomycota</taxon>
        <taxon>Pezizomycotina</taxon>
        <taxon>Eurotiomycetes</taxon>
        <taxon>Eurotiomycetidae</taxon>
        <taxon>Eurotiales</taxon>
        <taxon>Aspergillaceae</taxon>
        <taxon>Aspergillus</taxon>
        <taxon>Aspergillus subgen. Circumdati</taxon>
    </lineage>
</organism>
<dbReference type="AlphaFoldDB" id="A0A5N5X702"/>
<dbReference type="Gene3D" id="3.40.50.1820">
    <property type="entry name" value="alpha/beta hydrolase"/>
    <property type="match status" value="1"/>
</dbReference>
<reference evidence="3 4" key="1">
    <citation type="submission" date="2019-04" db="EMBL/GenBank/DDBJ databases">
        <title>Friends and foes A comparative genomics study of 23 Aspergillus species from section Flavi.</title>
        <authorList>
            <consortium name="DOE Joint Genome Institute"/>
            <person name="Kjaerbolling I."/>
            <person name="Vesth T."/>
            <person name="Frisvad J.C."/>
            <person name="Nybo J.L."/>
            <person name="Theobald S."/>
            <person name="Kildgaard S."/>
            <person name="Isbrandt T."/>
            <person name="Kuo A."/>
            <person name="Sato A."/>
            <person name="Lyhne E.K."/>
            <person name="Kogle M.E."/>
            <person name="Wiebenga A."/>
            <person name="Kun R.S."/>
            <person name="Lubbers R.J."/>
            <person name="Makela M.R."/>
            <person name="Barry K."/>
            <person name="Chovatia M."/>
            <person name="Clum A."/>
            <person name="Daum C."/>
            <person name="Haridas S."/>
            <person name="He G."/>
            <person name="LaButti K."/>
            <person name="Lipzen A."/>
            <person name="Mondo S."/>
            <person name="Riley R."/>
            <person name="Salamov A."/>
            <person name="Simmons B.A."/>
            <person name="Magnuson J.K."/>
            <person name="Henrissat B."/>
            <person name="Mortensen U.H."/>
            <person name="Larsen T.O."/>
            <person name="Devries R.P."/>
            <person name="Grigoriev I.V."/>
            <person name="Machida M."/>
            <person name="Baker S.E."/>
            <person name="Andersen M.R."/>
        </authorList>
    </citation>
    <scope>NUCLEOTIDE SEQUENCE [LARGE SCALE GENOMIC DNA]</scope>
    <source>
        <strain evidence="3 4">CBS 151.66</strain>
    </source>
</reference>
<dbReference type="PANTHER" id="PTHR48070:SF4">
    <property type="entry name" value="ESTERASE ALNB"/>
    <property type="match status" value="1"/>
</dbReference>
<dbReference type="InterPro" id="IPR029058">
    <property type="entry name" value="AB_hydrolase_fold"/>
</dbReference>
<dbReference type="GO" id="GO:0019748">
    <property type="term" value="P:secondary metabolic process"/>
    <property type="evidence" value="ECO:0007669"/>
    <property type="project" value="TreeGrafter"/>
</dbReference>
<dbReference type="InterPro" id="IPR005645">
    <property type="entry name" value="FSH-like_dom"/>
</dbReference>
<proteinExistence type="predicted"/>
<protein>
    <submittedName>
        <fullName evidence="3">Serine hydrolase FSH</fullName>
    </submittedName>
</protein>
<keyword evidence="1 3" id="KW-0378">Hydrolase</keyword>
<keyword evidence="4" id="KW-1185">Reference proteome</keyword>
<dbReference type="SUPFAM" id="SSF53474">
    <property type="entry name" value="alpha/beta-Hydrolases"/>
    <property type="match status" value="1"/>
</dbReference>
<evidence type="ECO:0000313" key="4">
    <source>
        <dbReference type="Proteomes" id="UP000326565"/>
    </source>
</evidence>
<gene>
    <name evidence="3" type="ORF">BDV29DRAFT_190434</name>
</gene>
<dbReference type="GO" id="GO:0005737">
    <property type="term" value="C:cytoplasm"/>
    <property type="evidence" value="ECO:0007669"/>
    <property type="project" value="TreeGrafter"/>
</dbReference>
<dbReference type="GO" id="GO:0016787">
    <property type="term" value="F:hydrolase activity"/>
    <property type="evidence" value="ECO:0007669"/>
    <property type="project" value="UniProtKB-KW"/>
</dbReference>
<dbReference type="EMBL" id="ML732199">
    <property type="protein sequence ID" value="KAB8075082.1"/>
    <property type="molecule type" value="Genomic_DNA"/>
</dbReference>